<evidence type="ECO:0000313" key="7">
    <source>
        <dbReference type="Proteomes" id="UP000017836"/>
    </source>
</evidence>
<dbReference type="InterPro" id="IPR037818">
    <property type="entry name" value="TAF8"/>
</dbReference>
<dbReference type="AlphaFoldDB" id="W1NSH8"/>
<dbReference type="InterPro" id="IPR006565">
    <property type="entry name" value="BTP"/>
</dbReference>
<evidence type="ECO:0000256" key="3">
    <source>
        <dbReference type="ARBA" id="ARBA00023163"/>
    </source>
</evidence>
<dbReference type="Gene3D" id="1.10.20.10">
    <property type="entry name" value="Histone, subunit A"/>
    <property type="match status" value="1"/>
</dbReference>
<dbReference type="Gramene" id="ERM97819">
    <property type="protein sequence ID" value="ERM97819"/>
    <property type="gene ID" value="AMTR_s00118p00022700"/>
</dbReference>
<evidence type="ECO:0000256" key="4">
    <source>
        <dbReference type="ARBA" id="ARBA00023242"/>
    </source>
</evidence>
<proteinExistence type="predicted"/>
<dbReference type="Proteomes" id="UP000017836">
    <property type="component" value="Unassembled WGS sequence"/>
</dbReference>
<evidence type="ECO:0000313" key="6">
    <source>
        <dbReference type="EMBL" id="ERM97819.1"/>
    </source>
</evidence>
<evidence type="ECO:0000256" key="1">
    <source>
        <dbReference type="ARBA" id="ARBA00004123"/>
    </source>
</evidence>
<sequence length="69" mass="7306">IAVSQICEASGFDSSQDSALETLLDIATRYLETLVCFAHSHANSCGRSQCHTVDAINAIGEMSSLLGVF</sequence>
<accession>W1NSH8</accession>
<evidence type="ECO:0000259" key="5">
    <source>
        <dbReference type="SMART" id="SM00576"/>
    </source>
</evidence>
<dbReference type="Pfam" id="PF07524">
    <property type="entry name" value="Bromo_TP"/>
    <property type="match status" value="1"/>
</dbReference>
<dbReference type="PANTHER" id="PTHR46338">
    <property type="entry name" value="TRANSCRIPTION INITIATION FACTOR TFIID SUBUNIT 8"/>
    <property type="match status" value="1"/>
</dbReference>
<dbReference type="PANTHER" id="PTHR46338:SF1">
    <property type="entry name" value="TRANSCRIPTION INITIATION FACTOR TFIID SUBUNIT 8"/>
    <property type="match status" value="1"/>
</dbReference>
<comment type="subcellular location">
    <subcellularLocation>
        <location evidence="1">Nucleus</location>
    </subcellularLocation>
</comment>
<keyword evidence="3" id="KW-0804">Transcription</keyword>
<keyword evidence="2" id="KW-0805">Transcription regulation</keyword>
<dbReference type="EMBL" id="KI395787">
    <property type="protein sequence ID" value="ERM97819.1"/>
    <property type="molecule type" value="Genomic_DNA"/>
</dbReference>
<dbReference type="SMART" id="SM00576">
    <property type="entry name" value="BTP"/>
    <property type="match status" value="1"/>
</dbReference>
<feature type="domain" description="Bromodomain associated" evidence="5">
    <location>
        <begin position="1"/>
        <end position="68"/>
    </location>
</feature>
<feature type="non-terminal residue" evidence="6">
    <location>
        <position position="1"/>
    </location>
</feature>
<keyword evidence="7" id="KW-1185">Reference proteome</keyword>
<dbReference type="STRING" id="13333.W1NSH8"/>
<reference evidence="7" key="1">
    <citation type="journal article" date="2013" name="Science">
        <title>The Amborella genome and the evolution of flowering plants.</title>
        <authorList>
            <consortium name="Amborella Genome Project"/>
        </authorList>
    </citation>
    <scope>NUCLEOTIDE SEQUENCE [LARGE SCALE GENOMIC DNA]</scope>
</reference>
<dbReference type="GO" id="GO:0005669">
    <property type="term" value="C:transcription factor TFIID complex"/>
    <property type="evidence" value="ECO:0007669"/>
    <property type="project" value="InterPro"/>
</dbReference>
<evidence type="ECO:0000256" key="2">
    <source>
        <dbReference type="ARBA" id="ARBA00023015"/>
    </source>
</evidence>
<dbReference type="GO" id="GO:0046982">
    <property type="term" value="F:protein heterodimerization activity"/>
    <property type="evidence" value="ECO:0007669"/>
    <property type="project" value="InterPro"/>
</dbReference>
<organism evidence="6 7">
    <name type="scientific">Amborella trichopoda</name>
    <dbReference type="NCBI Taxonomy" id="13333"/>
    <lineage>
        <taxon>Eukaryota</taxon>
        <taxon>Viridiplantae</taxon>
        <taxon>Streptophyta</taxon>
        <taxon>Embryophyta</taxon>
        <taxon>Tracheophyta</taxon>
        <taxon>Spermatophyta</taxon>
        <taxon>Magnoliopsida</taxon>
        <taxon>Amborellales</taxon>
        <taxon>Amborellaceae</taxon>
        <taxon>Amborella</taxon>
    </lineage>
</organism>
<gene>
    <name evidence="6" type="ORF">AMTR_s00118p00022700</name>
</gene>
<protein>
    <recommendedName>
        <fullName evidence="5">Bromodomain associated domain-containing protein</fullName>
    </recommendedName>
</protein>
<keyword evidence="4" id="KW-0539">Nucleus</keyword>
<name>W1NSH8_AMBTC</name>
<dbReference type="HOGENOM" id="CLU_2783320_0_0_1"/>
<dbReference type="CDD" id="cd00076">
    <property type="entry name" value="HFD_SF"/>
    <property type="match status" value="1"/>
</dbReference>
<dbReference type="InterPro" id="IPR009072">
    <property type="entry name" value="Histone-fold"/>
</dbReference>